<dbReference type="Proteomes" id="UP000231259">
    <property type="component" value="Unassembled WGS sequence"/>
</dbReference>
<evidence type="ECO:0000313" key="8">
    <source>
        <dbReference type="Proteomes" id="UP000231259"/>
    </source>
</evidence>
<comment type="function">
    <text evidence="1 5">Has a glutathione-disulfide oxidoreductase activity in the presence of NADPH and glutathione reductase. Reduces low molecular weight disulfides and proteins.</text>
</comment>
<evidence type="ECO:0000259" key="6">
    <source>
        <dbReference type="Pfam" id="PF00462"/>
    </source>
</evidence>
<gene>
    <name evidence="7" type="ORF">P775_02130</name>
</gene>
<evidence type="ECO:0000256" key="1">
    <source>
        <dbReference type="ARBA" id="ARBA00002549"/>
    </source>
</evidence>
<dbReference type="PANTHER" id="PTHR45694:SF18">
    <property type="entry name" value="GLUTAREDOXIN-1-RELATED"/>
    <property type="match status" value="1"/>
</dbReference>
<dbReference type="SUPFAM" id="SSF52833">
    <property type="entry name" value="Thioredoxin-like"/>
    <property type="match status" value="1"/>
</dbReference>
<dbReference type="PANTHER" id="PTHR45694">
    <property type="entry name" value="GLUTAREDOXIN 2"/>
    <property type="match status" value="1"/>
</dbReference>
<sequence length="85" mass="9275">MQTVEIYTSPLCGFCHAAKRLLTQKGVTFSEVDVLANPDRKPEMIQRAGGARTVPQIFVGDTHVGGCDELYELDRAGKLDPLLNA</sequence>
<keyword evidence="4 5" id="KW-0249">Electron transport</keyword>
<keyword evidence="8" id="KW-1185">Reference proteome</keyword>
<dbReference type="NCBIfam" id="TIGR02181">
    <property type="entry name" value="GRX_bact"/>
    <property type="match status" value="1"/>
</dbReference>
<dbReference type="InterPro" id="IPR002109">
    <property type="entry name" value="Glutaredoxin"/>
</dbReference>
<dbReference type="GO" id="GO:0034599">
    <property type="term" value="P:cellular response to oxidative stress"/>
    <property type="evidence" value="ECO:0007669"/>
    <property type="project" value="TreeGrafter"/>
</dbReference>
<dbReference type="EMBL" id="AWWI01000021">
    <property type="protein sequence ID" value="PIL21792.1"/>
    <property type="molecule type" value="Genomic_DNA"/>
</dbReference>
<dbReference type="InterPro" id="IPR036249">
    <property type="entry name" value="Thioredoxin-like_sf"/>
</dbReference>
<dbReference type="OrthoDB" id="9814618at2"/>
<organism evidence="7 8">
    <name type="scientific">Puniceibacterium antarcticum</name>
    <dbReference type="NCBI Taxonomy" id="1206336"/>
    <lineage>
        <taxon>Bacteria</taxon>
        <taxon>Pseudomonadati</taxon>
        <taxon>Pseudomonadota</taxon>
        <taxon>Alphaproteobacteria</taxon>
        <taxon>Rhodobacterales</taxon>
        <taxon>Paracoccaceae</taxon>
        <taxon>Puniceibacterium</taxon>
    </lineage>
</organism>
<keyword evidence="5" id="KW-0676">Redox-active center</keyword>
<dbReference type="CDD" id="cd03418">
    <property type="entry name" value="GRX_GRXb_1_3_like"/>
    <property type="match status" value="1"/>
</dbReference>
<reference evidence="7 8" key="1">
    <citation type="submission" date="2013-09" db="EMBL/GenBank/DDBJ databases">
        <title>Genome sequencing of Phaeobacter antarcticus sp. nov. SM1211.</title>
        <authorList>
            <person name="Zhang X.-Y."/>
            <person name="Liu C."/>
            <person name="Chen X.-L."/>
            <person name="Xie B.-B."/>
            <person name="Qin Q.-L."/>
            <person name="Rong J.-C."/>
            <person name="Zhang Y.-Z."/>
        </authorList>
    </citation>
    <scope>NUCLEOTIDE SEQUENCE [LARGE SCALE GENOMIC DNA]</scope>
    <source>
        <strain evidence="7 8">SM1211</strain>
    </source>
</reference>
<accession>A0A2G8RJW7</accession>
<feature type="domain" description="Glutaredoxin" evidence="6">
    <location>
        <begin position="4"/>
        <end position="64"/>
    </location>
</feature>
<dbReference type="PRINTS" id="PR00160">
    <property type="entry name" value="GLUTAREDOXIN"/>
</dbReference>
<comment type="similarity">
    <text evidence="2 5">Belongs to the glutaredoxin family.</text>
</comment>
<evidence type="ECO:0000256" key="5">
    <source>
        <dbReference type="RuleBase" id="RU364065"/>
    </source>
</evidence>
<dbReference type="GO" id="GO:0015038">
    <property type="term" value="F:glutathione disulfide oxidoreductase activity"/>
    <property type="evidence" value="ECO:0007669"/>
    <property type="project" value="UniProtKB-UniRule"/>
</dbReference>
<dbReference type="Gene3D" id="3.40.30.10">
    <property type="entry name" value="Glutaredoxin"/>
    <property type="match status" value="1"/>
</dbReference>
<proteinExistence type="inferred from homology"/>
<evidence type="ECO:0000256" key="2">
    <source>
        <dbReference type="ARBA" id="ARBA00007787"/>
    </source>
</evidence>
<dbReference type="RefSeq" id="WP_099909391.1">
    <property type="nucleotide sequence ID" value="NZ_AWWI01000021.1"/>
</dbReference>
<dbReference type="AlphaFoldDB" id="A0A2G8RJW7"/>
<comment type="caution">
    <text evidence="7">The sequence shown here is derived from an EMBL/GenBank/DDBJ whole genome shotgun (WGS) entry which is preliminary data.</text>
</comment>
<evidence type="ECO:0000256" key="4">
    <source>
        <dbReference type="ARBA" id="ARBA00022982"/>
    </source>
</evidence>
<keyword evidence="3 5" id="KW-0813">Transport</keyword>
<dbReference type="InterPro" id="IPR011900">
    <property type="entry name" value="GRX_bact"/>
</dbReference>
<evidence type="ECO:0000313" key="7">
    <source>
        <dbReference type="EMBL" id="PIL21792.1"/>
    </source>
</evidence>
<dbReference type="InterPro" id="IPR014025">
    <property type="entry name" value="Glutaredoxin_subgr"/>
</dbReference>
<dbReference type="Pfam" id="PF00462">
    <property type="entry name" value="Glutaredoxin"/>
    <property type="match status" value="1"/>
</dbReference>
<evidence type="ECO:0000256" key="3">
    <source>
        <dbReference type="ARBA" id="ARBA00022448"/>
    </source>
</evidence>
<name>A0A2G8RJW7_9RHOB</name>
<dbReference type="GO" id="GO:0005737">
    <property type="term" value="C:cytoplasm"/>
    <property type="evidence" value="ECO:0007669"/>
    <property type="project" value="TreeGrafter"/>
</dbReference>
<protein>
    <recommendedName>
        <fullName evidence="5">Glutaredoxin</fullName>
    </recommendedName>
</protein>
<dbReference type="PROSITE" id="PS51354">
    <property type="entry name" value="GLUTAREDOXIN_2"/>
    <property type="match status" value="1"/>
</dbReference>
<dbReference type="GO" id="GO:0045454">
    <property type="term" value="P:cell redox homeostasis"/>
    <property type="evidence" value="ECO:0007669"/>
    <property type="project" value="InterPro"/>
</dbReference>
<keyword evidence="5" id="KW-0963">Cytoplasm</keyword>